<dbReference type="InterPro" id="IPR006047">
    <property type="entry name" value="GH13_cat_dom"/>
</dbReference>
<comment type="catalytic activity">
    <reaction evidence="1">
        <text>Hydrolysis of terminal, non-reducing (1-&gt;4)-linked alpha-D-glucose residues with release of alpha-D-glucose.</text>
        <dbReference type="EC" id="3.2.1.20"/>
    </reaction>
</comment>
<dbReference type="AlphaFoldDB" id="A0AA39KJV6"/>
<evidence type="ECO:0000256" key="5">
    <source>
        <dbReference type="ARBA" id="ARBA00023295"/>
    </source>
</evidence>
<dbReference type="GO" id="GO:0015823">
    <property type="term" value="P:phenylalanine transport"/>
    <property type="evidence" value="ECO:0007669"/>
    <property type="project" value="TreeGrafter"/>
</dbReference>
<evidence type="ECO:0000256" key="4">
    <source>
        <dbReference type="ARBA" id="ARBA00023180"/>
    </source>
</evidence>
<evidence type="ECO:0000256" key="1">
    <source>
        <dbReference type="ARBA" id="ARBA00001657"/>
    </source>
</evidence>
<name>A0AA39KJV6_9HYME</name>
<dbReference type="Gene3D" id="3.20.20.80">
    <property type="entry name" value="Glycosidases"/>
    <property type="match status" value="2"/>
</dbReference>
<dbReference type="InterPro" id="IPR045857">
    <property type="entry name" value="O16G_dom_2"/>
</dbReference>
<dbReference type="GO" id="GO:1904273">
    <property type="term" value="P:L-alanine import across plasma membrane"/>
    <property type="evidence" value="ECO:0007669"/>
    <property type="project" value="TreeGrafter"/>
</dbReference>
<evidence type="ECO:0000313" key="10">
    <source>
        <dbReference type="Proteomes" id="UP001168990"/>
    </source>
</evidence>
<proteinExistence type="inferred from homology"/>
<comment type="similarity">
    <text evidence="2">Belongs to the glycosyl hydrolase 13 family.</text>
</comment>
<dbReference type="Pfam" id="PF16028">
    <property type="entry name" value="SLC3A2_N"/>
    <property type="match status" value="1"/>
</dbReference>
<keyword evidence="5" id="KW-0326">Glycosidase</keyword>
<dbReference type="GO" id="GO:0015190">
    <property type="term" value="F:L-leucine transmembrane transporter activity"/>
    <property type="evidence" value="ECO:0007669"/>
    <property type="project" value="TreeGrafter"/>
</dbReference>
<dbReference type="FunFam" id="3.90.400.10:FF:000001">
    <property type="entry name" value="Maltase A3, isoform A"/>
    <property type="match status" value="1"/>
</dbReference>
<sequence length="625" mass="69727">MESGKFDLENVPEVNSTTNGSVATYKSLSEDDVNHQELQQSKVEDDKDLAMGQKVDEAEVDDGVKEKMLNEESPKKKSNKNATEVIFMSENGDTKIDIDCVKPALCGMGKEELMKYANDPFWVRLRWILFVGFWILWFAMLGGAIAIIIMAPKCVSPQPKTWWEESPILQIESAEIAGKDLKSVESLLDSLKSQHIKVISLASILKGDPGHIEDFKSVRSQIGDVEFVEQIIAAAKARDQKILLEFDPNHSSLNHPWFSRSVNGEDPYADYYVWANGKMSPEGNRQPPNNWLSVNGGSAWTFNTQRGQFYLHQFNQTQPDFNFHNPLVVEEFSDILTFWLNRGVSGFRLGSTQYLTEDPARQNEQSSATPADPAEYQYLMHVHTKDREDNAKILTQWREIVTNITKNNGLFALKDDIASDTLAVYNENKRLIDLPQSSQFLATANAGITARALQNGISNWISGVNVTWPSWDVNGGARPLRKRMPADIADSVILMTLLLPGTPIFKLNDTLSSARKEFAILSAKRSEDTFLYGDFNSYIINGTVFAYTRVKNGSPTYLVAYQSSEESGIIDVSTLPFMPPEVNVVTHSPNYLPQNGTVAIQATLSTKAIEMPAKSTLVVSFAPAS</sequence>
<organism evidence="9 10">
    <name type="scientific">Microctonus aethiopoides</name>
    <dbReference type="NCBI Taxonomy" id="144406"/>
    <lineage>
        <taxon>Eukaryota</taxon>
        <taxon>Metazoa</taxon>
        <taxon>Ecdysozoa</taxon>
        <taxon>Arthropoda</taxon>
        <taxon>Hexapoda</taxon>
        <taxon>Insecta</taxon>
        <taxon>Pterygota</taxon>
        <taxon>Neoptera</taxon>
        <taxon>Endopterygota</taxon>
        <taxon>Hymenoptera</taxon>
        <taxon>Apocrita</taxon>
        <taxon>Ichneumonoidea</taxon>
        <taxon>Braconidae</taxon>
        <taxon>Euphorinae</taxon>
        <taxon>Microctonus</taxon>
    </lineage>
</organism>
<dbReference type="GO" id="GO:0016324">
    <property type="term" value="C:apical plasma membrane"/>
    <property type="evidence" value="ECO:0007669"/>
    <property type="project" value="TreeGrafter"/>
</dbReference>
<evidence type="ECO:0000256" key="2">
    <source>
        <dbReference type="ARBA" id="ARBA00008061"/>
    </source>
</evidence>
<dbReference type="GO" id="GO:1903801">
    <property type="term" value="P:L-leucine import across plasma membrane"/>
    <property type="evidence" value="ECO:0007669"/>
    <property type="project" value="TreeGrafter"/>
</dbReference>
<comment type="caution">
    <text evidence="9">The sequence shown here is derived from an EMBL/GenBank/DDBJ whole genome shotgun (WGS) entry which is preliminary data.</text>
</comment>
<dbReference type="GO" id="GO:0016323">
    <property type="term" value="C:basolateral plasma membrane"/>
    <property type="evidence" value="ECO:0007669"/>
    <property type="project" value="TreeGrafter"/>
</dbReference>
<dbReference type="Pfam" id="PF00128">
    <property type="entry name" value="Alpha-amylase"/>
    <property type="match status" value="1"/>
</dbReference>
<dbReference type="GO" id="GO:0005975">
    <property type="term" value="P:carbohydrate metabolic process"/>
    <property type="evidence" value="ECO:0007669"/>
    <property type="project" value="InterPro"/>
</dbReference>
<reference evidence="9" key="2">
    <citation type="submission" date="2023-03" db="EMBL/GenBank/DDBJ databases">
        <authorList>
            <person name="Inwood S.N."/>
            <person name="Skelly J.G."/>
            <person name="Guhlin J."/>
            <person name="Harrop T.W.R."/>
            <person name="Goldson S.G."/>
            <person name="Dearden P.K."/>
        </authorList>
    </citation>
    <scope>NUCLEOTIDE SEQUENCE</scope>
    <source>
        <strain evidence="9">Irish</strain>
        <tissue evidence="9">Whole body</tissue>
    </source>
</reference>
<dbReference type="InterPro" id="IPR042280">
    <property type="entry name" value="SLC3A2"/>
</dbReference>
<evidence type="ECO:0000313" key="9">
    <source>
        <dbReference type="EMBL" id="KAK0164021.1"/>
    </source>
</evidence>
<dbReference type="InterPro" id="IPR031984">
    <property type="entry name" value="SLC3A2_N"/>
</dbReference>
<feature type="domain" description="Glycosyl hydrolase family 13 catalytic" evidence="8">
    <location>
        <begin position="170"/>
        <end position="525"/>
    </location>
</feature>
<evidence type="ECO:0000256" key="3">
    <source>
        <dbReference type="ARBA" id="ARBA00012741"/>
    </source>
</evidence>
<dbReference type="PANTHER" id="PTHR46673">
    <property type="entry name" value="4F2 CELL-SURFACE ANTIGEN HEAVY CHAIN"/>
    <property type="match status" value="1"/>
</dbReference>
<feature type="compositionally biased region" description="Polar residues" evidence="6">
    <location>
        <begin position="13"/>
        <end position="27"/>
    </location>
</feature>
<keyword evidence="7" id="KW-0472">Membrane</keyword>
<dbReference type="Gene3D" id="3.90.400.10">
    <property type="entry name" value="Oligo-1,6-glucosidase, Domain 2"/>
    <property type="match status" value="1"/>
</dbReference>
<keyword evidence="4" id="KW-0325">Glycoprotein</keyword>
<keyword evidence="7" id="KW-0812">Transmembrane</keyword>
<dbReference type="EC" id="3.2.1.20" evidence="3"/>
<dbReference type="Proteomes" id="UP001168990">
    <property type="component" value="Unassembled WGS sequence"/>
</dbReference>
<accession>A0AA39KJV6</accession>
<dbReference type="SMART" id="SM00642">
    <property type="entry name" value="Aamy"/>
    <property type="match status" value="1"/>
</dbReference>
<evidence type="ECO:0000259" key="8">
    <source>
        <dbReference type="SMART" id="SM00642"/>
    </source>
</evidence>
<dbReference type="GO" id="GO:0004558">
    <property type="term" value="F:alpha-1,4-glucosidase activity"/>
    <property type="evidence" value="ECO:0007669"/>
    <property type="project" value="UniProtKB-EC"/>
</dbReference>
<dbReference type="PANTHER" id="PTHR46673:SF1">
    <property type="entry name" value="4F2 CELL-SURFACE ANTIGEN HEAVY CHAIN"/>
    <property type="match status" value="1"/>
</dbReference>
<dbReference type="GO" id="GO:0015173">
    <property type="term" value="F:aromatic amino acid transmembrane transporter activity"/>
    <property type="evidence" value="ECO:0007669"/>
    <property type="project" value="TreeGrafter"/>
</dbReference>
<evidence type="ECO:0000256" key="6">
    <source>
        <dbReference type="SAM" id="MobiDB-lite"/>
    </source>
</evidence>
<protein>
    <recommendedName>
        <fullName evidence="3">alpha-glucosidase</fullName>
        <ecNumber evidence="3">3.2.1.20</ecNumber>
    </recommendedName>
</protein>
<gene>
    <name evidence="9" type="ORF">PV328_002692</name>
</gene>
<keyword evidence="7" id="KW-1133">Transmembrane helix</keyword>
<keyword evidence="5" id="KW-0378">Hydrolase</keyword>
<feature type="transmembrane region" description="Helical" evidence="7">
    <location>
        <begin position="127"/>
        <end position="151"/>
    </location>
</feature>
<dbReference type="GO" id="GO:0015180">
    <property type="term" value="F:L-alanine transmembrane transporter activity"/>
    <property type="evidence" value="ECO:0007669"/>
    <property type="project" value="TreeGrafter"/>
</dbReference>
<keyword evidence="10" id="KW-1185">Reference proteome</keyword>
<feature type="compositionally biased region" description="Basic and acidic residues" evidence="6">
    <location>
        <begin position="42"/>
        <end position="56"/>
    </location>
</feature>
<dbReference type="EMBL" id="JAQQBS010001422">
    <property type="protein sequence ID" value="KAK0164021.1"/>
    <property type="molecule type" value="Genomic_DNA"/>
</dbReference>
<evidence type="ECO:0000256" key="7">
    <source>
        <dbReference type="SAM" id="Phobius"/>
    </source>
</evidence>
<reference evidence="9" key="1">
    <citation type="journal article" date="2023" name="bioRxiv">
        <title>Scaffold-level genome assemblies of two parasitoid biocontrol wasps reveal the parthenogenesis mechanism and an associated novel virus.</title>
        <authorList>
            <person name="Inwood S."/>
            <person name="Skelly J."/>
            <person name="Guhlin J."/>
            <person name="Harrop T."/>
            <person name="Goldson S."/>
            <person name="Dearden P."/>
        </authorList>
    </citation>
    <scope>NUCLEOTIDE SEQUENCE</scope>
    <source>
        <strain evidence="9">Irish</strain>
        <tissue evidence="9">Whole body</tissue>
    </source>
</reference>
<dbReference type="InterPro" id="IPR017853">
    <property type="entry name" value="GH"/>
</dbReference>
<feature type="region of interest" description="Disordered" evidence="6">
    <location>
        <begin position="1"/>
        <end position="56"/>
    </location>
</feature>
<dbReference type="SUPFAM" id="SSF51445">
    <property type="entry name" value="(Trans)glycosidases"/>
    <property type="match status" value="1"/>
</dbReference>